<gene>
    <name evidence="2" type="ORF">RUM43_002113</name>
</gene>
<evidence type="ECO:0000313" key="3">
    <source>
        <dbReference type="Proteomes" id="UP001372834"/>
    </source>
</evidence>
<organism evidence="2 3">
    <name type="scientific">Polyplax serrata</name>
    <name type="common">Common mouse louse</name>
    <dbReference type="NCBI Taxonomy" id="468196"/>
    <lineage>
        <taxon>Eukaryota</taxon>
        <taxon>Metazoa</taxon>
        <taxon>Ecdysozoa</taxon>
        <taxon>Arthropoda</taxon>
        <taxon>Hexapoda</taxon>
        <taxon>Insecta</taxon>
        <taxon>Pterygota</taxon>
        <taxon>Neoptera</taxon>
        <taxon>Paraneoptera</taxon>
        <taxon>Psocodea</taxon>
        <taxon>Troctomorpha</taxon>
        <taxon>Phthiraptera</taxon>
        <taxon>Anoplura</taxon>
        <taxon>Polyplacidae</taxon>
        <taxon>Polyplax</taxon>
    </lineage>
</organism>
<dbReference type="EMBL" id="JAWJWE010000036">
    <property type="protein sequence ID" value="KAK6628301.1"/>
    <property type="molecule type" value="Genomic_DNA"/>
</dbReference>
<protein>
    <submittedName>
        <fullName evidence="2">Uncharacterized protein</fullName>
    </submittedName>
</protein>
<dbReference type="AlphaFoldDB" id="A0AAN8PFJ3"/>
<dbReference type="Proteomes" id="UP001372834">
    <property type="component" value="Unassembled WGS sequence"/>
</dbReference>
<evidence type="ECO:0000256" key="1">
    <source>
        <dbReference type="SAM" id="MobiDB-lite"/>
    </source>
</evidence>
<accession>A0AAN8PFJ3</accession>
<feature type="region of interest" description="Disordered" evidence="1">
    <location>
        <begin position="27"/>
        <end position="61"/>
    </location>
</feature>
<comment type="caution">
    <text evidence="2">The sequence shown here is derived from an EMBL/GenBank/DDBJ whole genome shotgun (WGS) entry which is preliminary data.</text>
</comment>
<feature type="compositionally biased region" description="Polar residues" evidence="1">
    <location>
        <begin position="29"/>
        <end position="48"/>
    </location>
</feature>
<evidence type="ECO:0000313" key="2">
    <source>
        <dbReference type="EMBL" id="KAK6628301.1"/>
    </source>
</evidence>
<name>A0AAN8PFJ3_POLSC</name>
<reference evidence="2 3" key="1">
    <citation type="submission" date="2023-10" db="EMBL/GenBank/DDBJ databases">
        <title>Genomes of two closely related lineages of the louse Polyplax serrata with different host specificities.</title>
        <authorList>
            <person name="Martinu J."/>
            <person name="Tarabai H."/>
            <person name="Stefka J."/>
            <person name="Hypsa V."/>
        </authorList>
    </citation>
    <scope>NUCLEOTIDE SEQUENCE [LARGE SCALE GENOMIC DNA]</scope>
    <source>
        <strain evidence="2">HR10_N</strain>
    </source>
</reference>
<proteinExistence type="predicted"/>
<sequence>MPDETKTRSGLLAAVKFNCHLTRCKTRGMSRSPSNARSLSVLTFTGSKSQRRSVRSTTDEVDPNQIWRAEEVLRSTTTKTSCSFDDHDFVRPRRLVRFGLENYQRGLYNQVLKTREIAPEKAYLEKKTTNNEM</sequence>